<evidence type="ECO:0000256" key="2">
    <source>
        <dbReference type="SAM" id="MobiDB-lite"/>
    </source>
</evidence>
<dbReference type="Proteomes" id="UP000694427">
    <property type="component" value="Unplaced"/>
</dbReference>
<name>A0A8C1RZB9_CYPCA</name>
<dbReference type="InterPro" id="IPR000477">
    <property type="entry name" value="RT_dom"/>
</dbReference>
<dbReference type="CDD" id="cd01650">
    <property type="entry name" value="RT_nLTR_like"/>
    <property type="match status" value="1"/>
</dbReference>
<reference evidence="4" key="2">
    <citation type="submission" date="2025-09" db="UniProtKB">
        <authorList>
            <consortium name="Ensembl"/>
        </authorList>
    </citation>
    <scope>IDENTIFICATION</scope>
</reference>
<feature type="coiled-coil region" evidence="1">
    <location>
        <begin position="148"/>
        <end position="175"/>
    </location>
</feature>
<reference evidence="4" key="1">
    <citation type="submission" date="2025-08" db="UniProtKB">
        <authorList>
            <consortium name="Ensembl"/>
        </authorList>
    </citation>
    <scope>IDENTIFICATION</scope>
</reference>
<sequence>MMTYGNENMTTTMECKCGKICKNQHGLRIHQAKRKCIQKEVESQRTGTTPGETQEEPGPESPHSARSLQVMQPPDAHRTSEHRRVKWPQASKEKEWRQFDEDADTILEATAKGRADRRLKTMTTIIISLAAERFGLEEKRAAKPPYTMNNRASKIHQLRQELKTLRQQFKVAREEERGPLAELRSIIRKKLMTLRRAEGHRRRRKERSRRRAAFLANPFGFTKQLLGQKRSGQLTCSKAEVDHHLKQSYSDEYREQDLGPCRFLINPPASALDFDGKEPGWKEIQEVVRRARASSAPGPSGVPYKVYKNCPRLLHRLWKILKVIWRRGRVADQWRQAEGVWIPKEEKSQKIDQFRTISLLNVEGKIFFSVISRRLTDYLLKNSYIDTSVQKGGTPEVPGCLEHTGVVTQLIRVTRENKGDLAVLWLDLANAYGSIPHKLVEEALNRHHTPKKFRDLILDYYANFYLRVSSGTTTSDWHKLEKGIITGCAISVILFALAMNMLVKSAEMQCRGPLSKSGVRQPPIRAFMDDLTVTTTSVPGCRWILNGLQELMSWARMNFKPAKSRSLVLKKGKVTDKFHFSLGTTKIPSLTEKPVKSLGKVFNCSLRDAASTKATNQDLETWLAVVDKSGLPGKFKAWIYQHGILPRILWPLLVYEVPISTVEGFEMRISRFLHRWLGLPRSLSSIALCGQNNKLNLPMSSLSEEFMETRSREVLQYQDSSDPKVAQAGIEVRTGRKWRAAVAVDDAESRLRQKVLVGSVAQGRAGLGSRRTPRYDKVEGKERRSLILEEVHAGVEEKRACQMAGMRQQGAWTRWEQTAERKVTWTELWKAEPYRIKFLIQAVYDMLPSPSNLFSWGKVETPACLLCQKRGTLEHILSCCPKALGEGRYRWRHDQVLKAVADSICSGISHSKSLRPVKTTAFVRAGEKSTPAARGTSSGLLVTARDWELSVDLGKQLKFPEAVAITTLRPDIVLTSEASKQVILLELTVPWEDRMEEANERKRAKYSQLVEGCRSNGWRAICQPVKVGCRGFVGQSLCRAYKMLGITGASQRRAIKLATDAAEVASRWLWIRRGEAWRVG</sequence>
<accession>A0A8C1RZB9</accession>
<protein>
    <recommendedName>
        <fullName evidence="3">Reverse transcriptase domain-containing protein</fullName>
    </recommendedName>
</protein>
<evidence type="ECO:0000256" key="1">
    <source>
        <dbReference type="SAM" id="Coils"/>
    </source>
</evidence>
<dbReference type="PANTHER" id="PTHR19446">
    <property type="entry name" value="REVERSE TRANSCRIPTASES"/>
    <property type="match status" value="1"/>
</dbReference>
<dbReference type="SUPFAM" id="SSF56672">
    <property type="entry name" value="DNA/RNA polymerases"/>
    <property type="match status" value="1"/>
</dbReference>
<dbReference type="Ensembl" id="ENSCCRT00010135952.1">
    <property type="protein sequence ID" value="ENSCCRP00010122429.1"/>
    <property type="gene ID" value="ENSCCRG00010053417.1"/>
</dbReference>
<organism evidence="4 5">
    <name type="scientific">Cyprinus carpio</name>
    <name type="common">Common carp</name>
    <dbReference type="NCBI Taxonomy" id="7962"/>
    <lineage>
        <taxon>Eukaryota</taxon>
        <taxon>Metazoa</taxon>
        <taxon>Chordata</taxon>
        <taxon>Craniata</taxon>
        <taxon>Vertebrata</taxon>
        <taxon>Euteleostomi</taxon>
        <taxon>Actinopterygii</taxon>
        <taxon>Neopterygii</taxon>
        <taxon>Teleostei</taxon>
        <taxon>Ostariophysi</taxon>
        <taxon>Cypriniformes</taxon>
        <taxon>Cyprinidae</taxon>
        <taxon>Cyprininae</taxon>
        <taxon>Cyprinus</taxon>
    </lineage>
</organism>
<dbReference type="InterPro" id="IPR043502">
    <property type="entry name" value="DNA/RNA_pol_sf"/>
</dbReference>
<evidence type="ECO:0000313" key="5">
    <source>
        <dbReference type="Proteomes" id="UP000694427"/>
    </source>
</evidence>
<evidence type="ECO:0000313" key="4">
    <source>
        <dbReference type="Ensembl" id="ENSCCRP00010122429.1"/>
    </source>
</evidence>
<dbReference type="Pfam" id="PF00078">
    <property type="entry name" value="RVT_1"/>
    <property type="match status" value="1"/>
</dbReference>
<feature type="domain" description="Reverse transcriptase" evidence="3">
    <location>
        <begin position="323"/>
        <end position="602"/>
    </location>
</feature>
<gene>
    <name evidence="4" type="primary">LOC109087588</name>
</gene>
<proteinExistence type="predicted"/>
<dbReference type="AlphaFoldDB" id="A0A8C1RZB9"/>
<feature type="region of interest" description="Disordered" evidence="2">
    <location>
        <begin position="31"/>
        <end position="93"/>
    </location>
</feature>
<keyword evidence="5" id="KW-1185">Reference proteome</keyword>
<evidence type="ECO:0000259" key="3">
    <source>
        <dbReference type="PROSITE" id="PS50878"/>
    </source>
</evidence>
<dbReference type="PROSITE" id="PS50878">
    <property type="entry name" value="RT_POL"/>
    <property type="match status" value="1"/>
</dbReference>
<keyword evidence="1" id="KW-0175">Coiled coil</keyword>